<comment type="caution">
    <text evidence="1">The sequence shown here is derived from an EMBL/GenBank/DDBJ whole genome shotgun (WGS) entry which is preliminary data.</text>
</comment>
<accession>A0ACC1QIG8</accession>
<organism evidence="1 2">
    <name type="scientific">Lecanicillium saksenae</name>
    <dbReference type="NCBI Taxonomy" id="468837"/>
    <lineage>
        <taxon>Eukaryota</taxon>
        <taxon>Fungi</taxon>
        <taxon>Dikarya</taxon>
        <taxon>Ascomycota</taxon>
        <taxon>Pezizomycotina</taxon>
        <taxon>Sordariomycetes</taxon>
        <taxon>Hypocreomycetidae</taxon>
        <taxon>Hypocreales</taxon>
        <taxon>Cordycipitaceae</taxon>
        <taxon>Lecanicillium</taxon>
    </lineage>
</organism>
<protein>
    <submittedName>
        <fullName evidence="1">Uncharacterized protein</fullName>
    </submittedName>
</protein>
<dbReference type="EMBL" id="JANAKD010002117">
    <property type="protein sequence ID" value="KAJ3474723.1"/>
    <property type="molecule type" value="Genomic_DNA"/>
</dbReference>
<evidence type="ECO:0000313" key="1">
    <source>
        <dbReference type="EMBL" id="KAJ3474723.1"/>
    </source>
</evidence>
<gene>
    <name evidence="1" type="ORF">NLG97_g9721</name>
</gene>
<reference evidence="1" key="1">
    <citation type="submission" date="2022-07" db="EMBL/GenBank/DDBJ databases">
        <title>Genome Sequence of Lecanicillium saksenae.</title>
        <authorList>
            <person name="Buettner E."/>
        </authorList>
    </citation>
    <scope>NUCLEOTIDE SEQUENCE</scope>
    <source>
        <strain evidence="1">VT-O1</strain>
    </source>
</reference>
<sequence>MTTAVHVVSKTDNAKHAVCNISQESPALAPSSVRARTHLISLTSNNLTYARSGGPPLYWWDVYPVPEACPPPFNDRDEWCIVPAWGYGFVTESTIGAIQPGSLLWGMWPASGHEFDLRLEAGEPAGHWKETSEHRGKLMTVYNRYEQTGSLSSAEMQIAGLCKTLWAGPSLLNSSTFSSRRIHPFGFGEPWSAEDAQLSSTVILSLSASSKTGRSFFWELARNRDSSKDGPLGLLQLTSAPETLPSFDTPLPVKAATYTDAQAPSWIGQFNPSRVLVVDFGASDAALQTLLTQIRTIVSSASITVLGVGYENKIYSSDELKARLDAGAGKVRLNTSGLRDQAIKVLGAEEFFGEADETWKRCVADKTFDNIDLTVLTTVQGRHGIEGAWDDLCNRKVPPTTGLLIDLSH</sequence>
<keyword evidence="2" id="KW-1185">Reference proteome</keyword>
<evidence type="ECO:0000313" key="2">
    <source>
        <dbReference type="Proteomes" id="UP001148737"/>
    </source>
</evidence>
<proteinExistence type="predicted"/>
<dbReference type="Proteomes" id="UP001148737">
    <property type="component" value="Unassembled WGS sequence"/>
</dbReference>
<name>A0ACC1QIG8_9HYPO</name>